<reference evidence="2" key="1">
    <citation type="submission" date="2023-06" db="EMBL/GenBank/DDBJ databases">
        <title>Male Hemibagrus guttatus genome.</title>
        <authorList>
            <person name="Bian C."/>
        </authorList>
    </citation>
    <scope>NUCLEOTIDE SEQUENCE</scope>
    <source>
        <strain evidence="2">Male_cb2023</strain>
        <tissue evidence="2">Muscle</tissue>
    </source>
</reference>
<dbReference type="AlphaFoldDB" id="A0AAE0R4W6"/>
<feature type="region of interest" description="Disordered" evidence="1">
    <location>
        <begin position="16"/>
        <end position="52"/>
    </location>
</feature>
<organism evidence="2 3">
    <name type="scientific">Hemibagrus guttatus</name>
    <dbReference type="NCBI Taxonomy" id="175788"/>
    <lineage>
        <taxon>Eukaryota</taxon>
        <taxon>Metazoa</taxon>
        <taxon>Chordata</taxon>
        <taxon>Craniata</taxon>
        <taxon>Vertebrata</taxon>
        <taxon>Euteleostomi</taxon>
        <taxon>Actinopterygii</taxon>
        <taxon>Neopterygii</taxon>
        <taxon>Teleostei</taxon>
        <taxon>Ostariophysi</taxon>
        <taxon>Siluriformes</taxon>
        <taxon>Bagridae</taxon>
        <taxon>Hemibagrus</taxon>
    </lineage>
</organism>
<accession>A0AAE0R4W6</accession>
<comment type="caution">
    <text evidence="2">The sequence shown here is derived from an EMBL/GenBank/DDBJ whole genome shotgun (WGS) entry which is preliminary data.</text>
</comment>
<gene>
    <name evidence="2" type="ORF">QTP70_025989</name>
</gene>
<evidence type="ECO:0000313" key="2">
    <source>
        <dbReference type="EMBL" id="KAK3543639.1"/>
    </source>
</evidence>
<evidence type="ECO:0000256" key="1">
    <source>
        <dbReference type="SAM" id="MobiDB-lite"/>
    </source>
</evidence>
<evidence type="ECO:0000313" key="3">
    <source>
        <dbReference type="Proteomes" id="UP001274896"/>
    </source>
</evidence>
<feature type="region of interest" description="Disordered" evidence="1">
    <location>
        <begin position="107"/>
        <end position="146"/>
    </location>
</feature>
<name>A0AAE0R4W6_9TELE</name>
<proteinExistence type="predicted"/>
<keyword evidence="3" id="KW-1185">Reference proteome</keyword>
<sequence length="146" mass="16451">MKKLRSLKRYLQENCDTTDIQSDEETEKFEKRKSRPNPVYNRTSDTEDEVKKRKLCPASRLLFPVSNKMQAPVQSASRVKTSVQPSIKILPNYPLESSDQMCSSFPYLTESSDSSALPAMYPSQEPSSKDQEDALTADGCGKSFSI</sequence>
<dbReference type="EMBL" id="JAUCMX010000006">
    <property type="protein sequence ID" value="KAK3543639.1"/>
    <property type="molecule type" value="Genomic_DNA"/>
</dbReference>
<dbReference type="Proteomes" id="UP001274896">
    <property type="component" value="Unassembled WGS sequence"/>
</dbReference>
<protein>
    <submittedName>
        <fullName evidence="2">Uncharacterized protein</fullName>
    </submittedName>
</protein>